<keyword evidence="3" id="KW-0238">DNA-binding</keyword>
<proteinExistence type="inferred from homology"/>
<organism evidence="5">
    <name type="scientific">bioreactor metagenome</name>
    <dbReference type="NCBI Taxonomy" id="1076179"/>
    <lineage>
        <taxon>unclassified sequences</taxon>
        <taxon>metagenomes</taxon>
        <taxon>ecological metagenomes</taxon>
    </lineage>
</organism>
<evidence type="ECO:0000259" key="4">
    <source>
        <dbReference type="Pfam" id="PF01420"/>
    </source>
</evidence>
<protein>
    <recommendedName>
        <fullName evidence="4">Type I restriction modification DNA specificity domain-containing protein</fullName>
    </recommendedName>
</protein>
<sequence length="404" mass="45417">MVLKSRWKEIPLSEIVSLIIDYRGKTPKKLGGDWSTNGIRALSAKNIKTREIVQPDTIRYVDSNMYQSWMKEEIQRGDILITSEAPFGEVFYWNSAEKIILSQRLFAIRCKKEYYAPFVFQYMTSERFQHELSGRATGTTVTGLRQPELLKCLVSLPEDYQEQCTIADTLSAIDARIDLNKKINHNLEQQAFSIYRHLFVNNADATWRAGTIADLGNVIGGSTPAKANSEYYTVNGIAWITPKDLSTNKNKFITRGQVDITELGMKNSSVKIMPRGTVLFSSRAPIGYIAIAKGDVTTNQGFKSVVPNDNIGTAYVYFFLRDNLVTIESMASGSTFKEVSGSTMKNIRAIIPDDEVLARFSDLCNPILAQQELLEIENDNLTKMRDTLLPKLMSGEIDLSEVTI</sequence>
<evidence type="ECO:0000313" key="5">
    <source>
        <dbReference type="EMBL" id="MPM57693.1"/>
    </source>
</evidence>
<dbReference type="PANTHER" id="PTHR30408">
    <property type="entry name" value="TYPE-1 RESTRICTION ENZYME ECOKI SPECIFICITY PROTEIN"/>
    <property type="match status" value="1"/>
</dbReference>
<reference evidence="5" key="1">
    <citation type="submission" date="2019-08" db="EMBL/GenBank/DDBJ databases">
        <authorList>
            <person name="Kucharzyk K."/>
            <person name="Murdoch R.W."/>
            <person name="Higgins S."/>
            <person name="Loffler F."/>
        </authorList>
    </citation>
    <scope>NUCLEOTIDE SEQUENCE</scope>
</reference>
<dbReference type="InterPro" id="IPR052021">
    <property type="entry name" value="Type-I_RS_S_subunit"/>
</dbReference>
<feature type="domain" description="Type I restriction modification DNA specificity" evidence="4">
    <location>
        <begin position="206"/>
        <end position="355"/>
    </location>
</feature>
<dbReference type="PANTHER" id="PTHR30408:SF13">
    <property type="entry name" value="TYPE I RESTRICTION ENZYME HINDI SPECIFICITY SUBUNIT"/>
    <property type="match status" value="1"/>
</dbReference>
<dbReference type="EMBL" id="VSSQ01016396">
    <property type="protein sequence ID" value="MPM57693.1"/>
    <property type="molecule type" value="Genomic_DNA"/>
</dbReference>
<dbReference type="CDD" id="cd17273">
    <property type="entry name" value="RMtype1_S_EcoJA69PI-TRD1-CR1_like"/>
    <property type="match status" value="1"/>
</dbReference>
<dbReference type="Gene3D" id="3.90.220.20">
    <property type="entry name" value="DNA methylase specificity domains"/>
    <property type="match status" value="2"/>
</dbReference>
<comment type="caution">
    <text evidence="5">The sequence shown here is derived from an EMBL/GenBank/DDBJ whole genome shotgun (WGS) entry which is preliminary data.</text>
</comment>
<dbReference type="AlphaFoldDB" id="A0A645B3G4"/>
<dbReference type="Gene3D" id="1.10.287.1120">
    <property type="entry name" value="Bipartite methylase S protein"/>
    <property type="match status" value="1"/>
</dbReference>
<dbReference type="GO" id="GO:0003677">
    <property type="term" value="F:DNA binding"/>
    <property type="evidence" value="ECO:0007669"/>
    <property type="project" value="UniProtKB-KW"/>
</dbReference>
<dbReference type="InterPro" id="IPR000055">
    <property type="entry name" value="Restrct_endonuc_typeI_TRD"/>
</dbReference>
<evidence type="ECO:0000256" key="3">
    <source>
        <dbReference type="ARBA" id="ARBA00023125"/>
    </source>
</evidence>
<keyword evidence="2" id="KW-0680">Restriction system</keyword>
<feature type="domain" description="Type I restriction modification DNA specificity" evidence="4">
    <location>
        <begin position="6"/>
        <end position="189"/>
    </location>
</feature>
<evidence type="ECO:0000256" key="2">
    <source>
        <dbReference type="ARBA" id="ARBA00022747"/>
    </source>
</evidence>
<dbReference type="GO" id="GO:0009307">
    <property type="term" value="P:DNA restriction-modification system"/>
    <property type="evidence" value="ECO:0007669"/>
    <property type="project" value="UniProtKB-KW"/>
</dbReference>
<dbReference type="Pfam" id="PF01420">
    <property type="entry name" value="Methylase_S"/>
    <property type="match status" value="2"/>
</dbReference>
<accession>A0A645B3G4</accession>
<gene>
    <name evidence="5" type="ORF">SDC9_104516</name>
</gene>
<comment type="similarity">
    <text evidence="1">Belongs to the type-I restriction system S methylase family.</text>
</comment>
<evidence type="ECO:0000256" key="1">
    <source>
        <dbReference type="ARBA" id="ARBA00010923"/>
    </source>
</evidence>
<dbReference type="InterPro" id="IPR044946">
    <property type="entry name" value="Restrct_endonuc_typeI_TRD_sf"/>
</dbReference>
<dbReference type="SUPFAM" id="SSF116734">
    <property type="entry name" value="DNA methylase specificity domain"/>
    <property type="match status" value="2"/>
</dbReference>
<name>A0A645B3G4_9ZZZZ</name>